<dbReference type="GO" id="GO:0015074">
    <property type="term" value="P:DNA integration"/>
    <property type="evidence" value="ECO:0007669"/>
    <property type="project" value="InterPro"/>
</dbReference>
<dbReference type="EMBL" id="NTGA01000009">
    <property type="protein sequence ID" value="PAY24076.1"/>
    <property type="molecule type" value="Genomic_DNA"/>
</dbReference>
<gene>
    <name evidence="4" type="ORF">CEY15_04860</name>
</gene>
<feature type="compositionally biased region" description="Low complexity" evidence="2">
    <location>
        <begin position="492"/>
        <end position="502"/>
    </location>
</feature>
<name>A0A2A2WSA1_9ACTN</name>
<evidence type="ECO:0000313" key="4">
    <source>
        <dbReference type="EMBL" id="PAY24076.1"/>
    </source>
</evidence>
<dbReference type="OrthoDB" id="2065409at2"/>
<dbReference type="PANTHER" id="PTHR35004">
    <property type="entry name" value="TRANSPOSASE RV3428C-RELATED"/>
    <property type="match status" value="1"/>
</dbReference>
<comment type="similarity">
    <text evidence="1">Belongs to the transposase IS21/IS408/IS1162 family.</text>
</comment>
<dbReference type="PANTHER" id="PTHR35004:SF8">
    <property type="entry name" value="TRANSPOSASE RV3428C-RELATED"/>
    <property type="match status" value="1"/>
</dbReference>
<feature type="domain" description="Integrase catalytic" evidence="3">
    <location>
        <begin position="131"/>
        <end position="312"/>
    </location>
</feature>
<dbReference type="InterPro" id="IPR001584">
    <property type="entry name" value="Integrase_cat-core"/>
</dbReference>
<proteinExistence type="inferred from homology"/>
<feature type="region of interest" description="Disordered" evidence="2">
    <location>
        <begin position="487"/>
        <end position="533"/>
    </location>
</feature>
<feature type="compositionally biased region" description="Basic and acidic residues" evidence="2">
    <location>
        <begin position="510"/>
        <end position="533"/>
    </location>
</feature>
<dbReference type="PROSITE" id="PS50994">
    <property type="entry name" value="INTEGRASE"/>
    <property type="match status" value="1"/>
</dbReference>
<dbReference type="Pfam" id="PF00665">
    <property type="entry name" value="rve"/>
    <property type="match status" value="1"/>
</dbReference>
<dbReference type="SUPFAM" id="SSF53098">
    <property type="entry name" value="Ribonuclease H-like"/>
    <property type="match status" value="1"/>
</dbReference>
<dbReference type="InterPro" id="IPR012337">
    <property type="entry name" value="RNaseH-like_sf"/>
</dbReference>
<evidence type="ECO:0000313" key="5">
    <source>
        <dbReference type="Proteomes" id="UP000218810"/>
    </source>
</evidence>
<dbReference type="GO" id="GO:0003676">
    <property type="term" value="F:nucleic acid binding"/>
    <property type="evidence" value="ECO:0007669"/>
    <property type="project" value="InterPro"/>
</dbReference>
<organism evidence="4 5">
    <name type="scientific">Dietzia natronolimnaea</name>
    <dbReference type="NCBI Taxonomy" id="161920"/>
    <lineage>
        <taxon>Bacteria</taxon>
        <taxon>Bacillati</taxon>
        <taxon>Actinomycetota</taxon>
        <taxon>Actinomycetes</taxon>
        <taxon>Mycobacteriales</taxon>
        <taxon>Dietziaceae</taxon>
        <taxon>Dietzia</taxon>
    </lineage>
</organism>
<accession>A0A2A2WSA1</accession>
<keyword evidence="5" id="KW-1185">Reference proteome</keyword>
<dbReference type="InterPro" id="IPR054353">
    <property type="entry name" value="IstA-like_C"/>
</dbReference>
<dbReference type="Proteomes" id="UP000218810">
    <property type="component" value="Unassembled WGS sequence"/>
</dbReference>
<sequence length="533" mass="58542">MADYKAIMMLALAGHSYSEIVAAVGCSRREIAAVKKTITAYGITAGQAASMNPAEIAGMFPDGRKRVSEDYNQPDFDRVLASMKFNRHFTIQQAWGKYLADPAGAGKKYGYSQYCALFAEHARVKDVVATLHHEPGRTMLVDWAGDTLEVLDAVTGQVTKLYLFVGVLPYSGAVFCRGFTDMKSPSWIDAHVAAFDFFGGTPQMVVPDNPTTATHRQAKGEAARAVNVRYQQLADHYGTAIVPARVRKPRDKAAVESAVDVVNKRVIGYLAEEVWTTVEALNSAIADRVAEINTAIRRADGTTRWERFESDEAPLLTALPDDGFATVEWKQLKVGRNYHVSCDSQYYSVPYTFAGQLLRVRLTAQSVTIFDGDQVVCEHPRRHGRKGQYSTVLAHAPKQHQGIDGLWSRQWFTDRARGFGPATEQVIAQILDRHVIEAQGYLDCQNILDTLGKRSRQRLEAACQVLLNQNSAGSYSVLKRVMATIDSDGKAPRPAVPAAATRKPPPPAGPRDDGAIQVRSADHYARGRSGEGV</sequence>
<dbReference type="NCBIfam" id="NF033546">
    <property type="entry name" value="transpos_IS21"/>
    <property type="match status" value="1"/>
</dbReference>
<evidence type="ECO:0000256" key="2">
    <source>
        <dbReference type="SAM" id="MobiDB-lite"/>
    </source>
</evidence>
<dbReference type="AlphaFoldDB" id="A0A2A2WSA1"/>
<dbReference type="RefSeq" id="WP_095717550.1">
    <property type="nucleotide sequence ID" value="NZ_NTGA01000009.1"/>
</dbReference>
<evidence type="ECO:0000256" key="1">
    <source>
        <dbReference type="ARBA" id="ARBA00009277"/>
    </source>
</evidence>
<evidence type="ECO:0000259" key="3">
    <source>
        <dbReference type="PROSITE" id="PS50994"/>
    </source>
</evidence>
<comment type="caution">
    <text evidence="4">The sequence shown here is derived from an EMBL/GenBank/DDBJ whole genome shotgun (WGS) entry which is preliminary data.</text>
</comment>
<dbReference type="InterPro" id="IPR036397">
    <property type="entry name" value="RNaseH_sf"/>
</dbReference>
<reference evidence="5" key="1">
    <citation type="submission" date="2017-09" db="EMBL/GenBank/DDBJ databases">
        <authorList>
            <person name="Zhang Y."/>
            <person name="Huang X."/>
            <person name="Liu J."/>
            <person name="Lu L."/>
            <person name="Peng K."/>
        </authorList>
    </citation>
    <scope>NUCLEOTIDE SEQUENCE [LARGE SCALE GENOMIC DNA]</scope>
    <source>
        <strain evidence="5">S-XJ-1</strain>
    </source>
</reference>
<dbReference type="Pfam" id="PF22483">
    <property type="entry name" value="Mu-transpos_C_2"/>
    <property type="match status" value="1"/>
</dbReference>
<protein>
    <submittedName>
        <fullName evidence="4">Transposase</fullName>
    </submittedName>
</protein>
<dbReference type="Gene3D" id="3.30.420.10">
    <property type="entry name" value="Ribonuclease H-like superfamily/Ribonuclease H"/>
    <property type="match status" value="1"/>
</dbReference>